<protein>
    <submittedName>
        <fullName evidence="1">Ectoine hydroxylase</fullName>
    </submittedName>
</protein>
<dbReference type="GO" id="GO:0005506">
    <property type="term" value="F:iron ion binding"/>
    <property type="evidence" value="ECO:0007669"/>
    <property type="project" value="UniProtKB-ARBA"/>
</dbReference>
<dbReference type="Gene3D" id="2.60.120.620">
    <property type="entry name" value="q2cbj1_9rhob like domain"/>
    <property type="match status" value="1"/>
</dbReference>
<keyword evidence="2" id="KW-1185">Reference proteome</keyword>
<dbReference type="RefSeq" id="WP_088999753.1">
    <property type="nucleotide sequence ID" value="NZ_JBEZES010000024.1"/>
</dbReference>
<reference evidence="1 2" key="1">
    <citation type="submission" date="2016-06" db="EMBL/GenBank/DDBJ databases">
        <authorList>
            <person name="Kjaerup R.B."/>
            <person name="Dalgaard T.S."/>
            <person name="Juul-Madsen H.R."/>
        </authorList>
    </citation>
    <scope>NUCLEOTIDE SEQUENCE [LARGE SCALE GENOMIC DNA]</scope>
    <source>
        <strain evidence="1 2">DSM 43913</strain>
    </source>
</reference>
<sequence length="276" mass="30645">MIQHSNPLTEEEVEGYRERGFLVQEAVFSPAEVEVLKRHAQAEFDLDSPRRTFEEGTDVVRGVHGSHLCDEFFADFVRVPQLLLVARQLLAADVYVHQFKINAKRAFKGEVWEWHQDFIYWHLEDGMPQPEALSAAVFLDDVTEFNGPLIFIPGSQDAGIINVDAREEGWQSTLTADLKYALTSETLQTLANENGLVAPKGVKGSVLWFHCNIAHGSAPNMSPFDRRLLLVTYNNVDNAPAEGAGSRPDWLSNRSSAALEVVDGDPLSRTAVDVGA</sequence>
<dbReference type="InterPro" id="IPR008775">
    <property type="entry name" value="Phytyl_CoA_dOase-like"/>
</dbReference>
<dbReference type="AlphaFoldDB" id="A0A1C5G7C4"/>
<name>A0A1C5G7C4_MICEH</name>
<dbReference type="GO" id="GO:0016706">
    <property type="term" value="F:2-oxoglutarate-dependent dioxygenase activity"/>
    <property type="evidence" value="ECO:0007669"/>
    <property type="project" value="UniProtKB-ARBA"/>
</dbReference>
<dbReference type="EMBL" id="LT607733">
    <property type="protein sequence ID" value="SCG15774.1"/>
    <property type="molecule type" value="Genomic_DNA"/>
</dbReference>
<dbReference type="PANTHER" id="PTHR20883">
    <property type="entry name" value="PHYTANOYL-COA DIOXYGENASE DOMAIN CONTAINING 1"/>
    <property type="match status" value="1"/>
</dbReference>
<dbReference type="Proteomes" id="UP000198251">
    <property type="component" value="Chromosome I"/>
</dbReference>
<accession>A0A1C5G7C4</accession>
<gene>
    <name evidence="1" type="ORF">GA0070610_2017</name>
</gene>
<dbReference type="PANTHER" id="PTHR20883:SF48">
    <property type="entry name" value="ECTOINE DIOXYGENASE"/>
    <property type="match status" value="1"/>
</dbReference>
<dbReference type="SUPFAM" id="SSF51197">
    <property type="entry name" value="Clavaminate synthase-like"/>
    <property type="match status" value="1"/>
</dbReference>
<proteinExistence type="predicted"/>
<evidence type="ECO:0000313" key="1">
    <source>
        <dbReference type="EMBL" id="SCG15774.1"/>
    </source>
</evidence>
<organism evidence="1 2">
    <name type="scientific">Micromonospora echinofusca</name>
    <dbReference type="NCBI Taxonomy" id="47858"/>
    <lineage>
        <taxon>Bacteria</taxon>
        <taxon>Bacillati</taxon>
        <taxon>Actinomycetota</taxon>
        <taxon>Actinomycetes</taxon>
        <taxon>Micromonosporales</taxon>
        <taxon>Micromonosporaceae</taxon>
        <taxon>Micromonospora</taxon>
    </lineage>
</organism>
<dbReference type="Pfam" id="PF05721">
    <property type="entry name" value="PhyH"/>
    <property type="match status" value="1"/>
</dbReference>
<evidence type="ECO:0000313" key="2">
    <source>
        <dbReference type="Proteomes" id="UP000198251"/>
    </source>
</evidence>
<dbReference type="GeneID" id="95801835"/>